<proteinExistence type="predicted"/>
<sequence>MILLRSILYFTFLVITTIVIATVGSLVAWALPRKYVHFFDTTWSRLNLWALKFFCGLTYRVTGMENLPENNCIIFAKHQSAWETIALISVIPGAKSWVLKRELLFVPFFGWIMVYFRPIAIDRKSGRKAVEQIIEQGIERLKSGNHVFVFPEGTRVAPGTRKRYGIGGAILAEKSGYPVLPVAHNAGVFWRRRDLRKYPGVIDVVIGPLIETAGKSSTEINKEAEEWIESTVDSLPNEKS</sequence>
<dbReference type="InterPro" id="IPR002123">
    <property type="entry name" value="Plipid/glycerol_acylTrfase"/>
</dbReference>
<dbReference type="GO" id="GO:0003841">
    <property type="term" value="F:1-acylglycerol-3-phosphate O-acyltransferase activity"/>
    <property type="evidence" value="ECO:0007669"/>
    <property type="project" value="TreeGrafter"/>
</dbReference>
<comment type="pathway">
    <text evidence="1">Lipid metabolism.</text>
</comment>
<comment type="caution">
    <text evidence="6">The sequence shown here is derived from an EMBL/GenBank/DDBJ whole genome shotgun (WGS) entry which is preliminary data.</text>
</comment>
<dbReference type="OrthoDB" id="9812274at2"/>
<dbReference type="SMART" id="SM00563">
    <property type="entry name" value="PlsC"/>
    <property type="match status" value="1"/>
</dbReference>
<keyword evidence="4" id="KW-0812">Transmembrane</keyword>
<dbReference type="STRING" id="1818881.A3196_04130"/>
<dbReference type="SUPFAM" id="SSF69593">
    <property type="entry name" value="Glycerol-3-phosphate (1)-acyltransferase"/>
    <property type="match status" value="1"/>
</dbReference>
<evidence type="ECO:0000313" key="7">
    <source>
        <dbReference type="Proteomes" id="UP000094849"/>
    </source>
</evidence>
<evidence type="ECO:0000256" key="3">
    <source>
        <dbReference type="ARBA" id="ARBA00023315"/>
    </source>
</evidence>
<dbReference type="CDD" id="cd07989">
    <property type="entry name" value="LPLAT_AGPAT-like"/>
    <property type="match status" value="1"/>
</dbReference>
<protein>
    <submittedName>
        <fullName evidence="6">Acyl-phosphate glycerol 3-phosphate acyltransferase</fullName>
    </submittedName>
</protein>
<keyword evidence="4" id="KW-0472">Membrane</keyword>
<evidence type="ECO:0000259" key="5">
    <source>
        <dbReference type="SMART" id="SM00563"/>
    </source>
</evidence>
<keyword evidence="2 6" id="KW-0808">Transferase</keyword>
<name>A0A1E2UMS1_9GAMM</name>
<dbReference type="Proteomes" id="UP000094849">
    <property type="component" value="Unassembled WGS sequence"/>
</dbReference>
<dbReference type="GO" id="GO:0006654">
    <property type="term" value="P:phosphatidic acid biosynthetic process"/>
    <property type="evidence" value="ECO:0007669"/>
    <property type="project" value="TreeGrafter"/>
</dbReference>
<dbReference type="Pfam" id="PF01553">
    <property type="entry name" value="Acyltransferase"/>
    <property type="match status" value="1"/>
</dbReference>
<feature type="domain" description="Phospholipid/glycerol acyltransferase" evidence="5">
    <location>
        <begin position="72"/>
        <end position="187"/>
    </location>
</feature>
<dbReference type="RefSeq" id="WP_069003214.1">
    <property type="nucleotide sequence ID" value="NZ_LVJX01000004.1"/>
</dbReference>
<feature type="transmembrane region" description="Helical" evidence="4">
    <location>
        <begin position="7"/>
        <end position="31"/>
    </location>
</feature>
<dbReference type="AlphaFoldDB" id="A0A1E2UMS1"/>
<dbReference type="PANTHER" id="PTHR10434">
    <property type="entry name" value="1-ACYL-SN-GLYCEROL-3-PHOSPHATE ACYLTRANSFERASE"/>
    <property type="match status" value="1"/>
</dbReference>
<dbReference type="EMBL" id="LVJZ01000003">
    <property type="protein sequence ID" value="ODB96017.1"/>
    <property type="molecule type" value="Genomic_DNA"/>
</dbReference>
<keyword evidence="7" id="KW-1185">Reference proteome</keyword>
<gene>
    <name evidence="6" type="ORF">A3196_04130</name>
</gene>
<evidence type="ECO:0000256" key="4">
    <source>
        <dbReference type="SAM" id="Phobius"/>
    </source>
</evidence>
<accession>A0A1E2UMS1</accession>
<evidence type="ECO:0000313" key="6">
    <source>
        <dbReference type="EMBL" id="ODB96017.1"/>
    </source>
</evidence>
<dbReference type="PANTHER" id="PTHR10434:SF40">
    <property type="entry name" value="1-ACYL-SN-GLYCEROL-3-PHOSPHATE ACYLTRANSFERASE"/>
    <property type="match status" value="1"/>
</dbReference>
<keyword evidence="4" id="KW-1133">Transmembrane helix</keyword>
<evidence type="ECO:0000256" key="1">
    <source>
        <dbReference type="ARBA" id="ARBA00005189"/>
    </source>
</evidence>
<reference evidence="6 7" key="1">
    <citation type="submission" date="2016-03" db="EMBL/GenBank/DDBJ databases">
        <title>Chemosynthetic sulphur-oxidizing symbionts of marine invertebrate animals are capable of nitrogen fixation.</title>
        <authorList>
            <person name="Petersen J.M."/>
            <person name="Kemper A."/>
            <person name="Gruber-Vodicka H."/>
            <person name="Cardini U."/>
            <person name="Geest Mvander."/>
            <person name="Kleiner M."/>
            <person name="Bulgheresi S."/>
            <person name="Fussmann M."/>
            <person name="Herbold C."/>
            <person name="Seah B.K.B."/>
            <person name="Antony C.Paul."/>
            <person name="Liu D."/>
            <person name="Belitz A."/>
            <person name="Weber M."/>
        </authorList>
    </citation>
    <scope>NUCLEOTIDE SEQUENCE [LARGE SCALE GENOMIC DNA]</scope>
    <source>
        <strain evidence="6">G_D</strain>
    </source>
</reference>
<organism evidence="6 7">
    <name type="scientific">Candidatus Thiodiazotropha endoloripes</name>
    <dbReference type="NCBI Taxonomy" id="1818881"/>
    <lineage>
        <taxon>Bacteria</taxon>
        <taxon>Pseudomonadati</taxon>
        <taxon>Pseudomonadota</taxon>
        <taxon>Gammaproteobacteria</taxon>
        <taxon>Chromatiales</taxon>
        <taxon>Sedimenticolaceae</taxon>
        <taxon>Candidatus Thiodiazotropha</taxon>
    </lineage>
</organism>
<evidence type="ECO:0000256" key="2">
    <source>
        <dbReference type="ARBA" id="ARBA00022679"/>
    </source>
</evidence>
<keyword evidence="3 6" id="KW-0012">Acyltransferase</keyword>